<reference evidence="3 4" key="1">
    <citation type="submission" date="2024-05" db="EMBL/GenBank/DDBJ databases">
        <authorList>
            <person name="Zhao H."/>
            <person name="Xu Y."/>
            <person name="Lin S."/>
            <person name="Spain J.C."/>
            <person name="Zhou N.-Y."/>
        </authorList>
    </citation>
    <scope>NUCLEOTIDE SEQUENCE [LARGE SCALE GENOMIC DNA]</scope>
    <source>
        <strain evidence="3 4">NEAU-NG30</strain>
    </source>
</reference>
<sequence>MTQLTAEAVVDWAVPRTPQVSPDGRWVVFGSATVGRHTESTLWLAPADGSASPRQLTTDNGREPRWAPDSGSVFFLSGRDQVHRVGLGGGEAEQLTDRPAGVRACVPLADPKRVVLIAPDEREPAGPRIRTVTADGTHDTGNHPDRLWLLDLATGTIEPLAAFGERHVVEAAARPDGGALAVLTWSVAEQDPGLFEPGLHVVDLTEGTVRELGVPALSASSLSWWRGESGWRLCYLGLTPPGLVGGFAVFDGQHRNLTAGMTACPTELIAADPPLALFAEGLDTAVRRLDPVTGKFAELQRFRGHLKELSGDGTTIAVVASTAAAPPTVHIGPPEGPLTRVGALPLPDIQWAGQERLAYQAEDGLELDGLLLLPPGRTRADGPFPLVTVVHGGPHDRYADGFNLGWFPSGQWLATAGFAVFLPNARGGLGHGHAFAASVAGDVGGAEFTDVLTGIDLLVADGVADPHRLGIAGWSHGGFVAAWAVTQTGRFAAALVGAGVTDWPLLAATGEHTRFEAALGGRENSPITYAGRIRTPVLILHGENDTNVPLSQAELLHRALRDREHEYVVYPRENHAIRERGHQLDVLRRTREWFSRWLTPAGGA</sequence>
<evidence type="ECO:0000313" key="4">
    <source>
        <dbReference type="Proteomes" id="UP001440984"/>
    </source>
</evidence>
<organism evidence="3 4">
    <name type="scientific">Amycolatopsis melonis</name>
    <dbReference type="NCBI Taxonomy" id="3156488"/>
    <lineage>
        <taxon>Bacteria</taxon>
        <taxon>Bacillati</taxon>
        <taxon>Actinomycetota</taxon>
        <taxon>Actinomycetes</taxon>
        <taxon>Pseudonocardiales</taxon>
        <taxon>Pseudonocardiaceae</taxon>
        <taxon>Amycolatopsis</taxon>
    </lineage>
</organism>
<dbReference type="RefSeq" id="WP_348956672.1">
    <property type="nucleotide sequence ID" value="NZ_JBDZYD010000021.1"/>
</dbReference>
<dbReference type="PANTHER" id="PTHR42776:SF27">
    <property type="entry name" value="DIPEPTIDYL PEPTIDASE FAMILY MEMBER 6"/>
    <property type="match status" value="1"/>
</dbReference>
<protein>
    <submittedName>
        <fullName evidence="3">Prolyl oligopeptidase family serine peptidase</fullName>
    </submittedName>
</protein>
<dbReference type="InterPro" id="IPR001375">
    <property type="entry name" value="Peptidase_S9_cat"/>
</dbReference>
<accession>A0ABV0LTD5</accession>
<dbReference type="Pfam" id="PF00326">
    <property type="entry name" value="Peptidase_S9"/>
    <property type="match status" value="1"/>
</dbReference>
<proteinExistence type="predicted"/>
<dbReference type="Gene3D" id="2.120.10.30">
    <property type="entry name" value="TolB, C-terminal domain"/>
    <property type="match status" value="1"/>
</dbReference>
<name>A0ABV0LTD5_9PSEU</name>
<keyword evidence="4" id="KW-1185">Reference proteome</keyword>
<evidence type="ECO:0000256" key="1">
    <source>
        <dbReference type="ARBA" id="ARBA00022801"/>
    </source>
</evidence>
<dbReference type="PANTHER" id="PTHR42776">
    <property type="entry name" value="SERINE PEPTIDASE S9 FAMILY MEMBER"/>
    <property type="match status" value="1"/>
</dbReference>
<evidence type="ECO:0000313" key="3">
    <source>
        <dbReference type="EMBL" id="MEQ0565576.1"/>
    </source>
</evidence>
<dbReference type="Proteomes" id="UP001440984">
    <property type="component" value="Unassembled WGS sequence"/>
</dbReference>
<dbReference type="SUPFAM" id="SSF53474">
    <property type="entry name" value="alpha/beta-Hydrolases"/>
    <property type="match status" value="1"/>
</dbReference>
<evidence type="ECO:0000259" key="2">
    <source>
        <dbReference type="Pfam" id="PF00326"/>
    </source>
</evidence>
<comment type="caution">
    <text evidence="3">The sequence shown here is derived from an EMBL/GenBank/DDBJ whole genome shotgun (WGS) entry which is preliminary data.</text>
</comment>
<gene>
    <name evidence="3" type="ORF">ABJI51_41410</name>
</gene>
<dbReference type="InterPro" id="IPR029058">
    <property type="entry name" value="AB_hydrolase_fold"/>
</dbReference>
<keyword evidence="1" id="KW-0378">Hydrolase</keyword>
<dbReference type="EMBL" id="JBDZYD010000021">
    <property type="protein sequence ID" value="MEQ0565576.1"/>
    <property type="molecule type" value="Genomic_DNA"/>
</dbReference>
<feature type="domain" description="Peptidase S9 prolyl oligopeptidase catalytic" evidence="2">
    <location>
        <begin position="411"/>
        <end position="599"/>
    </location>
</feature>
<dbReference type="InterPro" id="IPR011042">
    <property type="entry name" value="6-blade_b-propeller_TolB-like"/>
</dbReference>
<dbReference type="SUPFAM" id="SSF82171">
    <property type="entry name" value="DPP6 N-terminal domain-like"/>
    <property type="match status" value="1"/>
</dbReference>
<dbReference type="Gene3D" id="3.40.50.1820">
    <property type="entry name" value="alpha/beta hydrolase"/>
    <property type="match status" value="1"/>
</dbReference>